<feature type="transmembrane region" description="Helical" evidence="1">
    <location>
        <begin position="22"/>
        <end position="46"/>
    </location>
</feature>
<evidence type="ECO:0000313" key="3">
    <source>
        <dbReference type="Proteomes" id="UP000004816"/>
    </source>
</evidence>
<dbReference type="STRING" id="679197.HMPREF9336_00026"/>
<gene>
    <name evidence="2" type="ORF">HMPREF9336_00026</name>
</gene>
<reference evidence="2 3" key="1">
    <citation type="journal article" date="2011" name="Stand. Genomic Sci.">
        <title>High quality draft genome sequence of Segniliparus rugosus CDC 945(T)= (ATCC BAA-974(T)).</title>
        <authorList>
            <person name="Earl A.M."/>
            <person name="Desjardins C.A."/>
            <person name="Fitzgerald M.G."/>
            <person name="Arachchi H.M."/>
            <person name="Zeng Q."/>
            <person name="Mehta T."/>
            <person name="Griggs A."/>
            <person name="Birren B.W."/>
            <person name="Toney N.C."/>
            <person name="Carr J."/>
            <person name="Posey J."/>
            <person name="Butler W.R."/>
        </authorList>
    </citation>
    <scope>NUCLEOTIDE SEQUENCE [LARGE SCALE GENOMIC DNA]</scope>
    <source>
        <strain evidence="3">ATCC BAA-974 / DSM 45345 / CCUG 50838 / CIP 108380 / JCM 13579 / CDC 945</strain>
    </source>
</reference>
<comment type="caution">
    <text evidence="2">The sequence shown here is derived from an EMBL/GenBank/DDBJ whole genome shotgun (WGS) entry which is preliminary data.</text>
</comment>
<proteinExistence type="predicted"/>
<keyword evidence="1" id="KW-1133">Transmembrane helix</keyword>
<dbReference type="AlphaFoldDB" id="E5XKK7"/>
<dbReference type="OrthoDB" id="4639836at2"/>
<name>E5XKK7_SEGRC</name>
<keyword evidence="1" id="KW-0472">Membrane</keyword>
<evidence type="ECO:0000313" key="2">
    <source>
        <dbReference type="EMBL" id="EFV15119.1"/>
    </source>
</evidence>
<organism evidence="2 3">
    <name type="scientific">Segniliparus rugosus (strain ATCC BAA-974 / DSM 45345 / CCUG 50838 / CIP 108380 / JCM 13579 / CDC 945)</name>
    <dbReference type="NCBI Taxonomy" id="679197"/>
    <lineage>
        <taxon>Bacteria</taxon>
        <taxon>Bacillati</taxon>
        <taxon>Actinomycetota</taxon>
        <taxon>Actinomycetes</taxon>
        <taxon>Mycobacteriales</taxon>
        <taxon>Segniliparaceae</taxon>
        <taxon>Segniliparus</taxon>
    </lineage>
</organism>
<sequence>MAHERVLAGVPFVATPTGYSTWWLAMAVLLALLVVLWCAGAVVWTLPVATLRKIPVLRDITKTVLRKRFAKTVDRVEQGFLSGQLSSREAHHRLARTLRTYLHFQTGQWTQVMGLSDIEAGELRPATRALAFVAHGQFSAEGNADFRSAVVAVREVITSWN</sequence>
<keyword evidence="3" id="KW-1185">Reference proteome</keyword>
<dbReference type="RefSeq" id="WP_007466615.1">
    <property type="nucleotide sequence ID" value="NZ_KI391954.1"/>
</dbReference>
<dbReference type="HOGENOM" id="CLU_135591_1_0_11"/>
<dbReference type="Proteomes" id="UP000004816">
    <property type="component" value="Unassembled WGS sequence"/>
</dbReference>
<accession>E5XKK7</accession>
<keyword evidence="1" id="KW-0812">Transmembrane</keyword>
<dbReference type="EMBL" id="ACZI02000003">
    <property type="protein sequence ID" value="EFV15119.1"/>
    <property type="molecule type" value="Genomic_DNA"/>
</dbReference>
<dbReference type="eggNOG" id="ENOG5033G3V">
    <property type="taxonomic scope" value="Bacteria"/>
</dbReference>
<protein>
    <submittedName>
        <fullName evidence="2">Uncharacterized protein</fullName>
    </submittedName>
</protein>
<evidence type="ECO:0000256" key="1">
    <source>
        <dbReference type="SAM" id="Phobius"/>
    </source>
</evidence>